<dbReference type="GO" id="GO:1902201">
    <property type="term" value="P:negative regulation of bacterial-type flagellum-dependent cell motility"/>
    <property type="evidence" value="ECO:0007669"/>
    <property type="project" value="TreeGrafter"/>
</dbReference>
<feature type="coiled-coil region" evidence="3">
    <location>
        <begin position="141"/>
        <end position="168"/>
    </location>
</feature>
<dbReference type="PANTHER" id="PTHR45138:SF9">
    <property type="entry name" value="DIGUANYLATE CYCLASE DGCM-RELATED"/>
    <property type="match status" value="1"/>
</dbReference>
<keyword evidence="7" id="KW-1185">Reference proteome</keyword>
<dbReference type="SMART" id="SM00267">
    <property type="entry name" value="GGDEF"/>
    <property type="match status" value="1"/>
</dbReference>
<dbReference type="Pfam" id="PF00990">
    <property type="entry name" value="GGDEF"/>
    <property type="match status" value="1"/>
</dbReference>
<dbReference type="InterPro" id="IPR000160">
    <property type="entry name" value="GGDEF_dom"/>
</dbReference>
<dbReference type="NCBIfam" id="TIGR00254">
    <property type="entry name" value="GGDEF"/>
    <property type="match status" value="1"/>
</dbReference>
<dbReference type="InterPro" id="IPR050469">
    <property type="entry name" value="Diguanylate_Cyclase"/>
</dbReference>
<accession>A0A238LE96</accession>
<dbReference type="SUPFAM" id="SSF55781">
    <property type="entry name" value="GAF domain-like"/>
    <property type="match status" value="1"/>
</dbReference>
<evidence type="ECO:0000313" key="7">
    <source>
        <dbReference type="Proteomes" id="UP000201613"/>
    </source>
</evidence>
<feature type="region of interest" description="Disordered" evidence="4">
    <location>
        <begin position="1"/>
        <end position="25"/>
    </location>
</feature>
<proteinExistence type="predicted"/>
<dbReference type="EMBL" id="FXZK01000003">
    <property type="protein sequence ID" value="SMY07912.1"/>
    <property type="molecule type" value="Genomic_DNA"/>
</dbReference>
<dbReference type="PANTHER" id="PTHR45138">
    <property type="entry name" value="REGULATORY COMPONENTS OF SENSORY TRANSDUCTION SYSTEM"/>
    <property type="match status" value="1"/>
</dbReference>
<evidence type="ECO:0000259" key="5">
    <source>
        <dbReference type="PROSITE" id="PS50887"/>
    </source>
</evidence>
<evidence type="ECO:0000313" key="6">
    <source>
        <dbReference type="EMBL" id="SMY07912.1"/>
    </source>
</evidence>
<feature type="compositionally biased region" description="Low complexity" evidence="4">
    <location>
        <begin position="16"/>
        <end position="25"/>
    </location>
</feature>
<dbReference type="InterPro" id="IPR029787">
    <property type="entry name" value="Nucleotide_cyclase"/>
</dbReference>
<dbReference type="Proteomes" id="UP000201613">
    <property type="component" value="Unassembled WGS sequence"/>
</dbReference>
<dbReference type="GO" id="GO:0005886">
    <property type="term" value="C:plasma membrane"/>
    <property type="evidence" value="ECO:0007669"/>
    <property type="project" value="TreeGrafter"/>
</dbReference>
<dbReference type="EC" id="2.7.7.65" evidence="1"/>
<name>A0A238LE96_9RHOB</name>
<dbReference type="GO" id="GO:0052621">
    <property type="term" value="F:diguanylate cyclase activity"/>
    <property type="evidence" value="ECO:0007669"/>
    <property type="project" value="UniProtKB-EC"/>
</dbReference>
<feature type="domain" description="GGDEF" evidence="5">
    <location>
        <begin position="369"/>
        <end position="502"/>
    </location>
</feature>
<dbReference type="InterPro" id="IPR029016">
    <property type="entry name" value="GAF-like_dom_sf"/>
</dbReference>
<dbReference type="RefSeq" id="WP_168770519.1">
    <property type="nucleotide sequence ID" value="NZ_FXZK01000003.1"/>
</dbReference>
<organism evidence="6 7">
    <name type="scientific">Flavimaricola marinus</name>
    <dbReference type="NCBI Taxonomy" id="1819565"/>
    <lineage>
        <taxon>Bacteria</taxon>
        <taxon>Pseudomonadati</taxon>
        <taxon>Pseudomonadota</taxon>
        <taxon>Alphaproteobacteria</taxon>
        <taxon>Rhodobacterales</taxon>
        <taxon>Paracoccaceae</taxon>
        <taxon>Flavimaricola</taxon>
    </lineage>
</organism>
<dbReference type="Gene3D" id="3.30.450.20">
    <property type="entry name" value="PAS domain"/>
    <property type="match status" value="1"/>
</dbReference>
<dbReference type="PROSITE" id="PS50887">
    <property type="entry name" value="GGDEF"/>
    <property type="match status" value="1"/>
</dbReference>
<evidence type="ECO:0000256" key="3">
    <source>
        <dbReference type="SAM" id="Coils"/>
    </source>
</evidence>
<keyword evidence="3" id="KW-0175">Coiled coil</keyword>
<reference evidence="6 7" key="1">
    <citation type="submission" date="2017-05" db="EMBL/GenBank/DDBJ databases">
        <authorList>
            <person name="Song R."/>
            <person name="Chenine A.L."/>
            <person name="Ruprecht R.M."/>
        </authorList>
    </citation>
    <scope>NUCLEOTIDE SEQUENCE [LARGE SCALE GENOMIC DNA]</scope>
    <source>
        <strain evidence="6 7">CECT 8899</strain>
    </source>
</reference>
<sequence length="502" mass="55483">MKDEKERRSTSASRPSWDAGAESDSSGAATLATEIMNIMEQGIVVWSGDGYCELHNTRVYQVLELSGDDLQIGTLRADFRQKAVDRGDMSAEDRAYSDGKVQAHQPYAFDRHLPSGRVVLTSGRPTRGGGYVVTFTDVTEARQVARDLAEAKLAAEAAQTQALEILEEERARQAEAHMLSQLDEWLQSCKTLEELFEIVQRFMARLLPGGAGELYVYSNSRDVLDGVCQWNTEAMLPHINADNCWSLRRGRAYEFQRGELCFACEHVQQQAHDDDPAHYLCIPIVAHGDTVGMLHIRFLEANVPSGGVSDRMHFAARCGEHISMAIANVKLRDELRDQSIRDPLTGLFNRRYFMDAMRREVSVASRKGASFGLISFDVDKFKNFNDNHGHDAGDMVLRSIGQVLSDVIGAADVPCRMGGEEFAILMPGADAQAASKLAEALREAMPELRVRYLDSILPPINISAGVAAYPDSGLTPPVLLRRADEALYLAKAEGRNCVRCAE</sequence>
<dbReference type="InterPro" id="IPR043128">
    <property type="entry name" value="Rev_trsase/Diguanyl_cyclase"/>
</dbReference>
<dbReference type="Gene3D" id="3.30.450.40">
    <property type="match status" value="1"/>
</dbReference>
<evidence type="ECO:0000256" key="2">
    <source>
        <dbReference type="ARBA" id="ARBA00034247"/>
    </source>
</evidence>
<dbReference type="InterPro" id="IPR035965">
    <property type="entry name" value="PAS-like_dom_sf"/>
</dbReference>
<dbReference type="FunFam" id="3.30.70.270:FF:000001">
    <property type="entry name" value="Diguanylate cyclase domain protein"/>
    <property type="match status" value="1"/>
</dbReference>
<dbReference type="CDD" id="cd01949">
    <property type="entry name" value="GGDEF"/>
    <property type="match status" value="1"/>
</dbReference>
<comment type="catalytic activity">
    <reaction evidence="2">
        <text>2 GTP = 3',3'-c-di-GMP + 2 diphosphate</text>
        <dbReference type="Rhea" id="RHEA:24898"/>
        <dbReference type="ChEBI" id="CHEBI:33019"/>
        <dbReference type="ChEBI" id="CHEBI:37565"/>
        <dbReference type="ChEBI" id="CHEBI:58805"/>
        <dbReference type="EC" id="2.7.7.65"/>
    </reaction>
</comment>
<dbReference type="GO" id="GO:0043709">
    <property type="term" value="P:cell adhesion involved in single-species biofilm formation"/>
    <property type="evidence" value="ECO:0007669"/>
    <property type="project" value="TreeGrafter"/>
</dbReference>
<dbReference type="AlphaFoldDB" id="A0A238LE96"/>
<evidence type="ECO:0000256" key="1">
    <source>
        <dbReference type="ARBA" id="ARBA00012528"/>
    </source>
</evidence>
<dbReference type="Gene3D" id="3.30.70.270">
    <property type="match status" value="1"/>
</dbReference>
<dbReference type="SUPFAM" id="SSF55785">
    <property type="entry name" value="PYP-like sensor domain (PAS domain)"/>
    <property type="match status" value="1"/>
</dbReference>
<protein>
    <recommendedName>
        <fullName evidence="1">diguanylate cyclase</fullName>
        <ecNumber evidence="1">2.7.7.65</ecNumber>
    </recommendedName>
</protein>
<gene>
    <name evidence="6" type="primary">pleD_2</name>
    <name evidence="6" type="ORF">LOM8899_02057</name>
</gene>
<dbReference type="Pfam" id="PF12860">
    <property type="entry name" value="PAS_7"/>
    <property type="match status" value="1"/>
</dbReference>
<dbReference type="SUPFAM" id="SSF55073">
    <property type="entry name" value="Nucleotide cyclase"/>
    <property type="match status" value="1"/>
</dbReference>
<evidence type="ECO:0000256" key="4">
    <source>
        <dbReference type="SAM" id="MobiDB-lite"/>
    </source>
</evidence>